<dbReference type="InterPro" id="IPR058240">
    <property type="entry name" value="rSAM_sf"/>
</dbReference>
<dbReference type="SFLD" id="SFLDG01067">
    <property type="entry name" value="SPASM/twitch_domain_containing"/>
    <property type="match status" value="1"/>
</dbReference>
<dbReference type="SFLD" id="SFLDG01386">
    <property type="entry name" value="main_SPASM_domain-containing"/>
    <property type="match status" value="1"/>
</dbReference>
<dbReference type="InterPro" id="IPR050377">
    <property type="entry name" value="Radical_SAM_PqqE_MftC-like"/>
</dbReference>
<dbReference type="SFLD" id="SFLDS00029">
    <property type="entry name" value="Radical_SAM"/>
    <property type="match status" value="1"/>
</dbReference>
<proteinExistence type="predicted"/>
<reference evidence="6 7" key="1">
    <citation type="journal article" date="2016" name="Nat. Commun.">
        <title>Thousands of microbial genomes shed light on interconnected biogeochemical processes in an aquifer system.</title>
        <authorList>
            <person name="Anantharaman K."/>
            <person name="Brown C.T."/>
            <person name="Hug L.A."/>
            <person name="Sharon I."/>
            <person name="Castelle C.J."/>
            <person name="Probst A.J."/>
            <person name="Thomas B.C."/>
            <person name="Singh A."/>
            <person name="Wilkins M.J."/>
            <person name="Karaoz U."/>
            <person name="Brodie E.L."/>
            <person name="Williams K.H."/>
            <person name="Hubbard S.S."/>
            <person name="Banfield J.F."/>
        </authorList>
    </citation>
    <scope>NUCLEOTIDE SEQUENCE [LARGE SCALE GENOMIC DNA]</scope>
</reference>
<dbReference type="InterPro" id="IPR013785">
    <property type="entry name" value="Aldolase_TIM"/>
</dbReference>
<dbReference type="SMART" id="SM00729">
    <property type="entry name" value="Elp3"/>
    <property type="match status" value="1"/>
</dbReference>
<dbReference type="InterPro" id="IPR006638">
    <property type="entry name" value="Elp3/MiaA/NifB-like_rSAM"/>
</dbReference>
<dbReference type="CDD" id="cd01335">
    <property type="entry name" value="Radical_SAM"/>
    <property type="match status" value="1"/>
</dbReference>
<dbReference type="AlphaFoldDB" id="A0A1F4S3P8"/>
<dbReference type="Gene3D" id="3.40.50.300">
    <property type="entry name" value="P-loop containing nucleotide triphosphate hydrolases"/>
    <property type="match status" value="1"/>
</dbReference>
<dbReference type="Gene3D" id="3.20.20.70">
    <property type="entry name" value="Aldolase class I"/>
    <property type="match status" value="1"/>
</dbReference>
<name>A0A1F4S3P8_UNCSA</name>
<keyword evidence="2" id="KW-0479">Metal-binding</keyword>
<dbReference type="Proteomes" id="UP000177905">
    <property type="component" value="Unassembled WGS sequence"/>
</dbReference>
<dbReference type="Pfam" id="PF04055">
    <property type="entry name" value="Radical_SAM"/>
    <property type="match status" value="1"/>
</dbReference>
<dbReference type="GO" id="GO:0046872">
    <property type="term" value="F:metal ion binding"/>
    <property type="evidence" value="ECO:0007669"/>
    <property type="project" value="UniProtKB-KW"/>
</dbReference>
<keyword evidence="4" id="KW-0411">Iron-sulfur</keyword>
<organism evidence="6 7">
    <name type="scientific">candidate division WOR-1 bacterium RIFOXYB2_FULL_36_35</name>
    <dbReference type="NCBI Taxonomy" id="1802578"/>
    <lineage>
        <taxon>Bacteria</taxon>
        <taxon>Bacillati</taxon>
        <taxon>Saganbacteria</taxon>
    </lineage>
</organism>
<accession>A0A1F4S3P8</accession>
<evidence type="ECO:0000256" key="3">
    <source>
        <dbReference type="ARBA" id="ARBA00023004"/>
    </source>
</evidence>
<dbReference type="PANTHER" id="PTHR11228:SF7">
    <property type="entry name" value="PQQA PEPTIDE CYCLASE"/>
    <property type="match status" value="1"/>
</dbReference>
<comment type="caution">
    <text evidence="6">The sequence shown here is derived from an EMBL/GenBank/DDBJ whole genome shotgun (WGS) entry which is preliminary data.</text>
</comment>
<dbReference type="PANTHER" id="PTHR11228">
    <property type="entry name" value="RADICAL SAM DOMAIN PROTEIN"/>
    <property type="match status" value="1"/>
</dbReference>
<evidence type="ECO:0000313" key="6">
    <source>
        <dbReference type="EMBL" id="OGC15058.1"/>
    </source>
</evidence>
<protein>
    <recommendedName>
        <fullName evidence="5">Radical SAM core domain-containing protein</fullName>
    </recommendedName>
</protein>
<dbReference type="SUPFAM" id="SSF53795">
    <property type="entry name" value="PEP carboxykinase-like"/>
    <property type="match status" value="1"/>
</dbReference>
<evidence type="ECO:0000256" key="1">
    <source>
        <dbReference type="ARBA" id="ARBA00022691"/>
    </source>
</evidence>
<evidence type="ECO:0000259" key="5">
    <source>
        <dbReference type="PROSITE" id="PS51918"/>
    </source>
</evidence>
<dbReference type="GO" id="GO:0051536">
    <property type="term" value="F:iron-sulfur cluster binding"/>
    <property type="evidence" value="ECO:0007669"/>
    <property type="project" value="UniProtKB-KW"/>
</dbReference>
<dbReference type="InterPro" id="IPR027417">
    <property type="entry name" value="P-loop_NTPase"/>
</dbReference>
<dbReference type="PROSITE" id="PS51918">
    <property type="entry name" value="RADICAL_SAM"/>
    <property type="match status" value="1"/>
</dbReference>
<gene>
    <name evidence="6" type="ORF">A2290_09155</name>
</gene>
<evidence type="ECO:0000256" key="2">
    <source>
        <dbReference type="ARBA" id="ARBA00022723"/>
    </source>
</evidence>
<dbReference type="GO" id="GO:0003824">
    <property type="term" value="F:catalytic activity"/>
    <property type="evidence" value="ECO:0007669"/>
    <property type="project" value="InterPro"/>
</dbReference>
<dbReference type="InterPro" id="IPR007197">
    <property type="entry name" value="rSAM"/>
</dbReference>
<feature type="domain" description="Radical SAM core" evidence="5">
    <location>
        <begin position="14"/>
        <end position="241"/>
    </location>
</feature>
<sequence>MSKEYFLKTKNKIPRLPLEASIDLTYRCNNNCRHCWLCIPPGAEEKKQELSFAEIKNIVAQAKNLGTRRWSISGGEPMLRPDFSEIFDYITSHSISYSLNTNGTFITPAIAKLMRKKGIKMIALYGADAKVHDHVTRNAGSFEAAMRGFAYLKEAGVGFIVQLIPMKDNYHQFDKMVELAKTLSKHYRIGAPWLYLSSCGDSKINKEIQRQRLSPKEIIELDKPNLSYEEHMEKESYCGRHEIGDKGLFASCIANRMNFHVDPYGKMAFCSFIKDPDLRYDLRSGSVEEGWETFIPSLASKVEGTQEYFNGCGSCEDRKSCRWCPVYGYLEHGDFSRKVEYLCAVAKENKKYKENWKKQHRTFYQIGGITIQIDSDLEIKGDTFHKKLDPFKVSEPGEDTIYLEHHFALPEIKKEALGKRFYFKAPWSIYKKGDSWIYLGISPATGEKNLHKVAVFNKDHSRARIYHKDDRAFCKGEISSLTLFPTDQILIARLLADREGCFMHACGIVLDGKGLLFVGHSEAGKSTTSLMMKKYGGQILCDDRIIIRKHSDGFKIYGTWSHGDVPDISASSAPLNAIFLLEQSKKNEITLLTDKNAIFKKFVTCLIKPFETADWWEKELTLLEQIAKKIPCYRMLFDKSGKIVEQIKNI</sequence>
<evidence type="ECO:0000256" key="4">
    <source>
        <dbReference type="ARBA" id="ARBA00023014"/>
    </source>
</evidence>
<dbReference type="EMBL" id="MEUA01000026">
    <property type="protein sequence ID" value="OGC15058.1"/>
    <property type="molecule type" value="Genomic_DNA"/>
</dbReference>
<keyword evidence="1" id="KW-0949">S-adenosyl-L-methionine</keyword>
<keyword evidence="3" id="KW-0408">Iron</keyword>
<dbReference type="SUPFAM" id="SSF102114">
    <property type="entry name" value="Radical SAM enzymes"/>
    <property type="match status" value="1"/>
</dbReference>
<evidence type="ECO:0000313" key="7">
    <source>
        <dbReference type="Proteomes" id="UP000177905"/>
    </source>
</evidence>